<dbReference type="Proteomes" id="UP000799444">
    <property type="component" value="Unassembled WGS sequence"/>
</dbReference>
<dbReference type="InterPro" id="IPR011009">
    <property type="entry name" value="Kinase-like_dom_sf"/>
</dbReference>
<feature type="domain" description="Protein kinase" evidence="2">
    <location>
        <begin position="245"/>
        <end position="642"/>
    </location>
</feature>
<keyword evidence="4" id="KW-1185">Reference proteome</keyword>
<dbReference type="InterPro" id="IPR000719">
    <property type="entry name" value="Prot_kinase_dom"/>
</dbReference>
<feature type="region of interest" description="Disordered" evidence="1">
    <location>
        <begin position="113"/>
        <end position="139"/>
    </location>
</feature>
<reference evidence="3" key="1">
    <citation type="journal article" date="2020" name="Stud. Mycol.">
        <title>101 Dothideomycetes genomes: a test case for predicting lifestyles and emergence of pathogens.</title>
        <authorList>
            <person name="Haridas S."/>
            <person name="Albert R."/>
            <person name="Binder M."/>
            <person name="Bloem J."/>
            <person name="Labutti K."/>
            <person name="Salamov A."/>
            <person name="Andreopoulos B."/>
            <person name="Baker S."/>
            <person name="Barry K."/>
            <person name="Bills G."/>
            <person name="Bluhm B."/>
            <person name="Cannon C."/>
            <person name="Castanera R."/>
            <person name="Culley D."/>
            <person name="Daum C."/>
            <person name="Ezra D."/>
            <person name="Gonzalez J."/>
            <person name="Henrissat B."/>
            <person name="Kuo A."/>
            <person name="Liang C."/>
            <person name="Lipzen A."/>
            <person name="Lutzoni F."/>
            <person name="Magnuson J."/>
            <person name="Mondo S."/>
            <person name="Nolan M."/>
            <person name="Ohm R."/>
            <person name="Pangilinan J."/>
            <person name="Park H.-J."/>
            <person name="Ramirez L."/>
            <person name="Alfaro M."/>
            <person name="Sun H."/>
            <person name="Tritt A."/>
            <person name="Yoshinaga Y."/>
            <person name="Zwiers L.-H."/>
            <person name="Turgeon B."/>
            <person name="Goodwin S."/>
            <person name="Spatafora J."/>
            <person name="Crous P."/>
            <person name="Grigoriev I."/>
        </authorList>
    </citation>
    <scope>NUCLEOTIDE SEQUENCE</scope>
    <source>
        <strain evidence="3">CBS 125425</strain>
    </source>
</reference>
<comment type="caution">
    <text evidence="3">The sequence shown here is derived from an EMBL/GenBank/DDBJ whole genome shotgun (WGS) entry which is preliminary data.</text>
</comment>
<dbReference type="PROSITE" id="PS50011">
    <property type="entry name" value="PROTEIN_KINASE_DOM"/>
    <property type="match status" value="1"/>
</dbReference>
<gene>
    <name evidence="3" type="ORF">EJ04DRAFT_559117</name>
</gene>
<accession>A0A9P4RB88</accession>
<keyword evidence="3" id="KW-0418">Kinase</keyword>
<evidence type="ECO:0000313" key="3">
    <source>
        <dbReference type="EMBL" id="KAF2740089.1"/>
    </source>
</evidence>
<keyword evidence="3" id="KW-0808">Transferase</keyword>
<evidence type="ECO:0000256" key="1">
    <source>
        <dbReference type="SAM" id="MobiDB-lite"/>
    </source>
</evidence>
<feature type="region of interest" description="Disordered" evidence="1">
    <location>
        <begin position="411"/>
        <end position="444"/>
    </location>
</feature>
<evidence type="ECO:0000259" key="2">
    <source>
        <dbReference type="PROSITE" id="PS50011"/>
    </source>
</evidence>
<protein>
    <submittedName>
        <fullName evidence="3">Kinase-like protein</fullName>
    </submittedName>
</protein>
<dbReference type="PANTHER" id="PTHR44305">
    <property type="entry name" value="SI:DKEY-192D15.2-RELATED"/>
    <property type="match status" value="1"/>
</dbReference>
<dbReference type="PANTHER" id="PTHR44305:SF24">
    <property type="entry name" value="TYROSINE-PROTEIN KINASE C03B1.5-RELATED"/>
    <property type="match status" value="1"/>
</dbReference>
<sequence length="679" mass="76651">MAPKAPPYKSAEAYFNNTVRQHVVNARLRWTAPQITDTMLTMFYDARMDAHRTPFDNAVATKATVMPTIPTIIDTLIPPNPTSKKAGSTAKAAWKMRVAAGPVAAGRLAAGPGDAAIGKRKAPAASGREKPQIKRPKQRHEEVMFVDDDGAEEDEAVAIIPEPSSPLEIGSNVEVAKRPVVAEQDRVTNAPPAGSLYPMGFWPPLPWDDTDNLAWATKMDFIKTAPNFPQDAMKARAAEESKQEWVGQKFLGAGSYGSAGLWVRVDRKGNIAERIAIKDATPTPSQWRDILQWWKELPREIAIHQLIDSDEGDSTNPNLLHHYGHRIMMRNQRYRIYLEYCALGNIYRPLRKDSKDQKGKILYGHFRKWQNWHETRAQAKQKQGPDAIPEGFIWYVAQSLVNACLLLQQGKTPGEDSDAPPGEKRKGKKKSGDNLAPKDGSKVWGPADGKWKPITHLDIQLTNIFLDTPDPSDPSADSWPRIVLADFGQAFFQRQFSTDPALEDNPRDYSHMGYEPRYAPEQSYFVQEKYHTQYPRKLNEKTDVWLIGAVLWSLITNRYFDQGPVHEDPHMGDKKKVRKAGDMMSICHPKPQVSYPILSGDELVRTGGYPEELADLIRRCLEWDQEGRPSLEKMRGEIQTFLDANPDIRDDRPELAMFDFDEDTVTVGKRRVVEPDPQD</sequence>
<organism evidence="3 4">
    <name type="scientific">Polyplosphaeria fusca</name>
    <dbReference type="NCBI Taxonomy" id="682080"/>
    <lineage>
        <taxon>Eukaryota</taxon>
        <taxon>Fungi</taxon>
        <taxon>Dikarya</taxon>
        <taxon>Ascomycota</taxon>
        <taxon>Pezizomycotina</taxon>
        <taxon>Dothideomycetes</taxon>
        <taxon>Pleosporomycetidae</taxon>
        <taxon>Pleosporales</taxon>
        <taxon>Tetraplosphaeriaceae</taxon>
        <taxon>Polyplosphaeria</taxon>
    </lineage>
</organism>
<dbReference type="AlphaFoldDB" id="A0A9P4RB88"/>
<name>A0A9P4RB88_9PLEO</name>
<proteinExistence type="predicted"/>
<dbReference type="InterPro" id="IPR053083">
    <property type="entry name" value="TF_kinase-domain_protein"/>
</dbReference>
<dbReference type="SMART" id="SM00220">
    <property type="entry name" value="S_TKc"/>
    <property type="match status" value="1"/>
</dbReference>
<dbReference type="SUPFAM" id="SSF56112">
    <property type="entry name" value="Protein kinase-like (PK-like)"/>
    <property type="match status" value="1"/>
</dbReference>
<evidence type="ECO:0000313" key="4">
    <source>
        <dbReference type="Proteomes" id="UP000799444"/>
    </source>
</evidence>
<dbReference type="OrthoDB" id="1431934at2759"/>
<dbReference type="Gene3D" id="1.10.510.10">
    <property type="entry name" value="Transferase(Phosphotransferase) domain 1"/>
    <property type="match status" value="1"/>
</dbReference>
<dbReference type="GO" id="GO:0004672">
    <property type="term" value="F:protein kinase activity"/>
    <property type="evidence" value="ECO:0007669"/>
    <property type="project" value="InterPro"/>
</dbReference>
<dbReference type="GO" id="GO:0005524">
    <property type="term" value="F:ATP binding"/>
    <property type="evidence" value="ECO:0007669"/>
    <property type="project" value="InterPro"/>
</dbReference>
<dbReference type="EMBL" id="ML996101">
    <property type="protein sequence ID" value="KAF2740089.1"/>
    <property type="molecule type" value="Genomic_DNA"/>
</dbReference>